<gene>
    <name evidence="3" type="ORF">D8I35_07670</name>
</gene>
<feature type="compositionally biased region" description="Polar residues" evidence="1">
    <location>
        <begin position="73"/>
        <end position="86"/>
    </location>
</feature>
<feature type="region of interest" description="Disordered" evidence="1">
    <location>
        <begin position="154"/>
        <end position="203"/>
    </location>
</feature>
<accession>A0A3M6QTS3</accession>
<feature type="signal peptide" evidence="2">
    <location>
        <begin position="1"/>
        <end position="26"/>
    </location>
</feature>
<dbReference type="OrthoDB" id="5298564at2"/>
<keyword evidence="4" id="KW-1185">Reference proteome</keyword>
<feature type="region of interest" description="Disordered" evidence="1">
    <location>
        <begin position="73"/>
        <end position="120"/>
    </location>
</feature>
<feature type="chain" id="PRO_5018300237" description="LTXXQ motif family protein" evidence="2">
    <location>
        <begin position="27"/>
        <end position="203"/>
    </location>
</feature>
<dbReference type="RefSeq" id="WP_122227624.1">
    <property type="nucleotide sequence ID" value="NZ_RDQO01000002.1"/>
</dbReference>
<dbReference type="InterPro" id="IPR012899">
    <property type="entry name" value="LTXXQ"/>
</dbReference>
<dbReference type="EMBL" id="RDQO01000002">
    <property type="protein sequence ID" value="RMX06407.1"/>
    <property type="molecule type" value="Genomic_DNA"/>
</dbReference>
<evidence type="ECO:0000256" key="2">
    <source>
        <dbReference type="SAM" id="SignalP"/>
    </source>
</evidence>
<evidence type="ECO:0008006" key="5">
    <source>
        <dbReference type="Google" id="ProtNLM"/>
    </source>
</evidence>
<evidence type="ECO:0000313" key="3">
    <source>
        <dbReference type="EMBL" id="RMX06407.1"/>
    </source>
</evidence>
<reference evidence="3 4" key="1">
    <citation type="submission" date="2018-10" db="EMBL/GenBank/DDBJ databases">
        <title>Draft genome of Cortibacter populi DSM10536.</title>
        <authorList>
            <person name="Bernier A.-M."/>
            <person name="Bernard K."/>
        </authorList>
    </citation>
    <scope>NUCLEOTIDE SEQUENCE [LARGE SCALE GENOMIC DNA]</scope>
    <source>
        <strain evidence="3 4">DSM 105136</strain>
    </source>
</reference>
<keyword evidence="2" id="KW-0732">Signal</keyword>
<proteinExistence type="predicted"/>
<sequence length="203" mass="21635">MSLKATRLHAAILGSLALAIAGTTFAADDAQPSSSPRPHETRGPGADGGPRQGPDHARFGERRLAALKEKLQLSSAQEGAWQTWQQAMRPPARPAPAEGDAKPQDGGPQSLAKLTTPERIDLRNAHKARMDQLQAERDTATKTFYASLTAEQQKIFDAETLPRPPQGPRGPQEHRKGDGHRPDAPRPPAPPADQLPAAPASGT</sequence>
<dbReference type="GO" id="GO:0042597">
    <property type="term" value="C:periplasmic space"/>
    <property type="evidence" value="ECO:0007669"/>
    <property type="project" value="InterPro"/>
</dbReference>
<protein>
    <recommendedName>
        <fullName evidence="5">LTXXQ motif family protein</fullName>
    </recommendedName>
</protein>
<feature type="compositionally biased region" description="Basic and acidic residues" evidence="1">
    <location>
        <begin position="171"/>
        <end position="184"/>
    </location>
</feature>
<organism evidence="3 4">
    <name type="scientific">Corticibacter populi</name>
    <dbReference type="NCBI Taxonomy" id="1550736"/>
    <lineage>
        <taxon>Bacteria</taxon>
        <taxon>Pseudomonadati</taxon>
        <taxon>Pseudomonadota</taxon>
        <taxon>Betaproteobacteria</taxon>
        <taxon>Burkholderiales</taxon>
        <taxon>Comamonadaceae</taxon>
        <taxon>Corticibacter</taxon>
    </lineage>
</organism>
<dbReference type="Proteomes" id="UP000278006">
    <property type="component" value="Unassembled WGS sequence"/>
</dbReference>
<evidence type="ECO:0000256" key="1">
    <source>
        <dbReference type="SAM" id="MobiDB-lite"/>
    </source>
</evidence>
<comment type="caution">
    <text evidence="3">The sequence shown here is derived from an EMBL/GenBank/DDBJ whole genome shotgun (WGS) entry which is preliminary data.</text>
</comment>
<dbReference type="AlphaFoldDB" id="A0A3M6QTS3"/>
<evidence type="ECO:0000313" key="4">
    <source>
        <dbReference type="Proteomes" id="UP000278006"/>
    </source>
</evidence>
<name>A0A3M6QTS3_9BURK</name>
<feature type="compositionally biased region" description="Low complexity" evidence="1">
    <location>
        <begin position="194"/>
        <end position="203"/>
    </location>
</feature>
<dbReference type="Pfam" id="PF07813">
    <property type="entry name" value="LTXXQ"/>
    <property type="match status" value="1"/>
</dbReference>
<feature type="region of interest" description="Disordered" evidence="1">
    <location>
        <begin position="27"/>
        <end position="61"/>
    </location>
</feature>